<evidence type="ECO:0000256" key="2">
    <source>
        <dbReference type="ARBA" id="ARBA00023002"/>
    </source>
</evidence>
<dbReference type="SUPFAM" id="SSF51735">
    <property type="entry name" value="NAD(P)-binding Rossmann-fold domains"/>
    <property type="match status" value="1"/>
</dbReference>
<dbReference type="RefSeq" id="WP_090850900.1">
    <property type="nucleotide sequence ID" value="NZ_FNJU01000002.1"/>
</dbReference>
<comment type="similarity">
    <text evidence="1">Belongs to the short-chain dehydrogenases/reductases (SDR) family.</text>
</comment>
<evidence type="ECO:0000256" key="1">
    <source>
        <dbReference type="ARBA" id="ARBA00006484"/>
    </source>
</evidence>
<protein>
    <submittedName>
        <fullName evidence="3">Uncharacterized protein</fullName>
    </submittedName>
</protein>
<keyword evidence="2" id="KW-0560">Oxidoreductase</keyword>
<dbReference type="OrthoDB" id="9803333at2"/>
<evidence type="ECO:0000313" key="4">
    <source>
        <dbReference type="Proteomes" id="UP000199159"/>
    </source>
</evidence>
<sequence>MSFQNKVVVITGAANGIGKSIALAYGVLGSNVIVADKNEEQGLKVVSQINEQAIGKAIFVKTDVTIQDEVIYLINKTIELFERIDIVINNAGISTFKSFYDLKVEEWDQVLNTNLRSVFMVSQQSAKYMRNNGQGGAIVNIASTRATMSEPHTESYSASKGGILALTHALAITLGPDNIRVNSISPGWIEVSDYESLREIDHEQHPTGRVGKPEDIARACLYLTDDSNDFVTGTDLVVDGGMTRKMIYEH</sequence>
<proteinExistence type="inferred from homology"/>
<dbReference type="STRING" id="930152.SAMN05216565_102423"/>
<dbReference type="InterPro" id="IPR002347">
    <property type="entry name" value="SDR_fam"/>
</dbReference>
<dbReference type="Proteomes" id="UP000199159">
    <property type="component" value="Unassembled WGS sequence"/>
</dbReference>
<organism evidence="3 4">
    <name type="scientific">Litchfieldia salsa</name>
    <dbReference type="NCBI Taxonomy" id="930152"/>
    <lineage>
        <taxon>Bacteria</taxon>
        <taxon>Bacillati</taxon>
        <taxon>Bacillota</taxon>
        <taxon>Bacilli</taxon>
        <taxon>Bacillales</taxon>
        <taxon>Bacillaceae</taxon>
        <taxon>Litchfieldia</taxon>
    </lineage>
</organism>
<dbReference type="FunFam" id="3.40.50.720:FF:000084">
    <property type="entry name" value="Short-chain dehydrogenase reductase"/>
    <property type="match status" value="1"/>
</dbReference>
<gene>
    <name evidence="3" type="ORF">SAMN05216565_102423</name>
</gene>
<dbReference type="Gene3D" id="3.40.50.720">
    <property type="entry name" value="NAD(P)-binding Rossmann-like Domain"/>
    <property type="match status" value="1"/>
</dbReference>
<dbReference type="PRINTS" id="PR00080">
    <property type="entry name" value="SDRFAMILY"/>
</dbReference>
<evidence type="ECO:0000313" key="3">
    <source>
        <dbReference type="EMBL" id="SDP33989.1"/>
    </source>
</evidence>
<dbReference type="GO" id="GO:0016491">
    <property type="term" value="F:oxidoreductase activity"/>
    <property type="evidence" value="ECO:0007669"/>
    <property type="project" value="UniProtKB-KW"/>
</dbReference>
<dbReference type="AlphaFoldDB" id="A0A1H0RXB9"/>
<dbReference type="PROSITE" id="PS00061">
    <property type="entry name" value="ADH_SHORT"/>
    <property type="match status" value="1"/>
</dbReference>
<keyword evidence="4" id="KW-1185">Reference proteome</keyword>
<dbReference type="Pfam" id="PF13561">
    <property type="entry name" value="adh_short_C2"/>
    <property type="match status" value="1"/>
</dbReference>
<dbReference type="GO" id="GO:0008206">
    <property type="term" value="P:bile acid metabolic process"/>
    <property type="evidence" value="ECO:0007669"/>
    <property type="project" value="UniProtKB-ARBA"/>
</dbReference>
<dbReference type="PANTHER" id="PTHR24321:SF8">
    <property type="entry name" value="ESTRADIOL 17-BETA-DEHYDROGENASE 8-RELATED"/>
    <property type="match status" value="1"/>
</dbReference>
<accession>A0A1H0RXB9</accession>
<dbReference type="InterPro" id="IPR036291">
    <property type="entry name" value="NAD(P)-bd_dom_sf"/>
</dbReference>
<dbReference type="PANTHER" id="PTHR24321">
    <property type="entry name" value="DEHYDROGENASES, SHORT CHAIN"/>
    <property type="match status" value="1"/>
</dbReference>
<name>A0A1H0RXB9_9BACI</name>
<dbReference type="PRINTS" id="PR00081">
    <property type="entry name" value="GDHRDH"/>
</dbReference>
<dbReference type="EMBL" id="FNJU01000002">
    <property type="protein sequence ID" value="SDP33989.1"/>
    <property type="molecule type" value="Genomic_DNA"/>
</dbReference>
<dbReference type="InterPro" id="IPR020904">
    <property type="entry name" value="Sc_DH/Rdtase_CS"/>
</dbReference>
<reference evidence="4" key="1">
    <citation type="submission" date="2016-10" db="EMBL/GenBank/DDBJ databases">
        <authorList>
            <person name="Varghese N."/>
            <person name="Submissions S."/>
        </authorList>
    </citation>
    <scope>NUCLEOTIDE SEQUENCE [LARGE SCALE GENOMIC DNA]</scope>
    <source>
        <strain evidence="4">IBRC-M10078</strain>
    </source>
</reference>
<dbReference type="NCBIfam" id="NF005559">
    <property type="entry name" value="PRK07231.1"/>
    <property type="match status" value="1"/>
</dbReference>